<evidence type="ECO:0000259" key="3">
    <source>
        <dbReference type="Pfam" id="PF16344"/>
    </source>
</evidence>
<dbReference type="InterPro" id="IPR012373">
    <property type="entry name" value="Ferrdict_sens_TM"/>
</dbReference>
<dbReference type="Gene3D" id="3.55.50.30">
    <property type="match status" value="1"/>
</dbReference>
<dbReference type="EMBL" id="FWYB01000002">
    <property type="protein sequence ID" value="SMC66418.1"/>
    <property type="molecule type" value="Genomic_DNA"/>
</dbReference>
<name>A0A1W2B1X5_9SPHI</name>
<dbReference type="Pfam" id="PF04773">
    <property type="entry name" value="FecR"/>
    <property type="match status" value="1"/>
</dbReference>
<evidence type="ECO:0000313" key="4">
    <source>
        <dbReference type="EMBL" id="SMC66418.1"/>
    </source>
</evidence>
<reference evidence="4 5" key="1">
    <citation type="submission" date="2017-04" db="EMBL/GenBank/DDBJ databases">
        <authorList>
            <person name="Afonso C.L."/>
            <person name="Miller P.J."/>
            <person name="Scott M.A."/>
            <person name="Spackman E."/>
            <person name="Goraichik I."/>
            <person name="Dimitrov K.M."/>
            <person name="Suarez D.L."/>
            <person name="Swayne D.E."/>
        </authorList>
    </citation>
    <scope>NUCLEOTIDE SEQUENCE [LARGE SCALE GENOMIC DNA]</scope>
    <source>
        <strain evidence="4 5">DSM 19625</strain>
    </source>
</reference>
<feature type="domain" description="FecR protein" evidence="2">
    <location>
        <begin position="191"/>
        <end position="299"/>
    </location>
</feature>
<dbReference type="Proteomes" id="UP000192678">
    <property type="component" value="Unassembled WGS sequence"/>
</dbReference>
<keyword evidence="1" id="KW-0812">Transmembrane</keyword>
<dbReference type="Gene3D" id="2.60.120.1440">
    <property type="match status" value="1"/>
</dbReference>
<dbReference type="STRING" id="475255.SAMN04488101_10212"/>
<accession>A0A1W2B1X5</accession>
<evidence type="ECO:0000259" key="2">
    <source>
        <dbReference type="Pfam" id="PF04773"/>
    </source>
</evidence>
<sequence>MNNSRLTHLFDKQLKKQISPTEKEELMHLLAADDNEEQAKKLLETSWEQFEPNATVFTNIQSERMLEAAISSDRAIEVSTGKTWRLWNKYMSVAAVLIIMLSVGLFFYSNEVLIGLGLRDGDIPPGNNTATLILGNGQKISLADAGDGKLAEQSGISISKTKDGQLVYKVAAHQHEVNTTTNRAQQWTYNTIETPRGGQHQVILPDGTKVWLNSASSIKFPTNLSNTTLRKVELVGEAFFEVAKVTMKSDASGVNTERRVPFVVTSYKQQLEVLGTHFNISAYKEEQALETTLLEGSVKITPLVPSGHKIAKILKPGQQSVISGSEMHIKEGVDLEAVVAWKDGYFNFNEGLESIMNKISRWYNVEVIYETKPDTEPFIAKISRTKSLSALLKIIEQTGGVNFKIEGRRVTVTK</sequence>
<protein>
    <submittedName>
        <fullName evidence="4">FecR family protein</fullName>
    </submittedName>
</protein>
<dbReference type="GO" id="GO:0016989">
    <property type="term" value="F:sigma factor antagonist activity"/>
    <property type="evidence" value="ECO:0007669"/>
    <property type="project" value="TreeGrafter"/>
</dbReference>
<feature type="transmembrane region" description="Helical" evidence="1">
    <location>
        <begin position="90"/>
        <end position="109"/>
    </location>
</feature>
<feature type="domain" description="Protein FecR C-terminal" evidence="3">
    <location>
        <begin position="349"/>
        <end position="412"/>
    </location>
</feature>
<dbReference type="RefSeq" id="WP_084287464.1">
    <property type="nucleotide sequence ID" value="NZ_FWYB01000002.1"/>
</dbReference>
<dbReference type="PANTHER" id="PTHR30273:SF2">
    <property type="entry name" value="PROTEIN FECR"/>
    <property type="match status" value="1"/>
</dbReference>
<keyword evidence="5" id="KW-1185">Reference proteome</keyword>
<organism evidence="4 5">
    <name type="scientific">Pedobacter nyackensis</name>
    <dbReference type="NCBI Taxonomy" id="475255"/>
    <lineage>
        <taxon>Bacteria</taxon>
        <taxon>Pseudomonadati</taxon>
        <taxon>Bacteroidota</taxon>
        <taxon>Sphingobacteriia</taxon>
        <taxon>Sphingobacteriales</taxon>
        <taxon>Sphingobacteriaceae</taxon>
        <taxon>Pedobacter</taxon>
    </lineage>
</organism>
<dbReference type="Pfam" id="PF16344">
    <property type="entry name" value="FecR_C"/>
    <property type="match status" value="1"/>
</dbReference>
<dbReference type="AlphaFoldDB" id="A0A1W2B1X5"/>
<dbReference type="InterPro" id="IPR032508">
    <property type="entry name" value="FecR_C"/>
</dbReference>
<dbReference type="OrthoDB" id="1099963at2"/>
<keyword evidence="1" id="KW-0472">Membrane</keyword>
<dbReference type="PANTHER" id="PTHR30273">
    <property type="entry name" value="PERIPLASMIC SIGNAL SENSOR AND SIGMA FACTOR ACTIVATOR FECR-RELATED"/>
    <property type="match status" value="1"/>
</dbReference>
<evidence type="ECO:0000313" key="5">
    <source>
        <dbReference type="Proteomes" id="UP000192678"/>
    </source>
</evidence>
<dbReference type="InterPro" id="IPR006860">
    <property type="entry name" value="FecR"/>
</dbReference>
<keyword evidence="1" id="KW-1133">Transmembrane helix</keyword>
<evidence type="ECO:0000256" key="1">
    <source>
        <dbReference type="SAM" id="Phobius"/>
    </source>
</evidence>
<proteinExistence type="predicted"/>
<gene>
    <name evidence="4" type="ORF">SAMN04488101_10212</name>
</gene>